<dbReference type="HOGENOM" id="CLU_035032_2_1_0"/>
<keyword evidence="6 9" id="KW-0812">Transmembrane</keyword>
<comment type="similarity">
    <text evidence="2 9">Belongs to the GSP F family.</text>
</comment>
<evidence type="ECO:0000256" key="10">
    <source>
        <dbReference type="SAM" id="Phobius"/>
    </source>
</evidence>
<accession>D7CU00</accession>
<comment type="subcellular location">
    <subcellularLocation>
        <location evidence="1">Cell inner membrane</location>
        <topology evidence="1">Multi-pass membrane protein</topology>
    </subcellularLocation>
    <subcellularLocation>
        <location evidence="9">Cell membrane</location>
        <topology evidence="9">Multi-pass membrane protein</topology>
    </subcellularLocation>
</comment>
<dbReference type="PANTHER" id="PTHR30012">
    <property type="entry name" value="GENERAL SECRETION PATHWAY PROTEIN"/>
    <property type="match status" value="1"/>
</dbReference>
<sequence length="409" mass="43922">MPLYAYKARDRSGRLVEAVMEAPTQRDVALALREKDLLPTEIAPPKTGLHADVKLPAWLSVGGKPNLRDVTVFSRQFATVINAGLPVVQSLAILQRQAEKDALKEALKRIREEVETGTPLSEALAKHPKLFGRLYVYLVRAGEASGNLDSILERIALYQEKQAALRGKLRSALTYPTVVLLIALGVTYFLLTGIVPQFAGILTQLGGELPLMTRVLIAISDFLRGQWWLLLLLAVGGVVGLGAFYRTARGRRAIDGALLKAPVLGKLVQKTAIASFSSTFGLLLKSGVNILEAIDITKGTAGNAIVEDVLEEAKGAVQRGEQMSLTLLARPKVFPPLVASMVAIGEETGAVDAMMEKVASFYEREVNEAVESLTAALEPLLIVFLGGVVGFIVAGMFLPMFAIIGQLGG</sequence>
<keyword evidence="13" id="KW-1185">Reference proteome</keyword>
<dbReference type="InterPro" id="IPR001992">
    <property type="entry name" value="T2SS_GspF/T4SS_PilC_CS"/>
</dbReference>
<keyword evidence="8 10" id="KW-0472">Membrane</keyword>
<evidence type="ECO:0000256" key="4">
    <source>
        <dbReference type="ARBA" id="ARBA00022475"/>
    </source>
</evidence>
<feature type="transmembrane region" description="Helical" evidence="10">
    <location>
        <begin position="178"/>
        <end position="205"/>
    </location>
</feature>
<evidence type="ECO:0000256" key="2">
    <source>
        <dbReference type="ARBA" id="ARBA00005745"/>
    </source>
</evidence>
<dbReference type="InterPro" id="IPR018076">
    <property type="entry name" value="T2SS_GspF_dom"/>
</dbReference>
<dbReference type="KEGG" id="tra:Trad_0763"/>
<proteinExistence type="inferred from homology"/>
<dbReference type="OrthoDB" id="9805682at2"/>
<dbReference type="AlphaFoldDB" id="D7CU00"/>
<dbReference type="GO" id="GO:0005886">
    <property type="term" value="C:plasma membrane"/>
    <property type="evidence" value="ECO:0007669"/>
    <property type="project" value="UniProtKB-SubCell"/>
</dbReference>
<reference evidence="12 13" key="2">
    <citation type="journal article" date="2011" name="Stand. Genomic Sci.">
        <title>Complete genome sequence of Truepera radiovictrix type strain (RQ-24).</title>
        <authorList>
            <person name="Ivanova N."/>
            <person name="Rohde C."/>
            <person name="Munk C."/>
            <person name="Nolan M."/>
            <person name="Lucas S."/>
            <person name="Del Rio T.G."/>
            <person name="Tice H."/>
            <person name="Deshpande S."/>
            <person name="Cheng J.F."/>
            <person name="Tapia R."/>
            <person name="Han C."/>
            <person name="Goodwin L."/>
            <person name="Pitluck S."/>
            <person name="Liolios K."/>
            <person name="Mavromatis K."/>
            <person name="Mikhailova N."/>
            <person name="Pati A."/>
            <person name="Chen A."/>
            <person name="Palaniappan K."/>
            <person name="Land M."/>
            <person name="Hauser L."/>
            <person name="Chang Y.J."/>
            <person name="Jeffries C.D."/>
            <person name="Brambilla E."/>
            <person name="Rohde M."/>
            <person name="Goker M."/>
            <person name="Tindall B.J."/>
            <person name="Woyke T."/>
            <person name="Bristow J."/>
            <person name="Eisen J.A."/>
            <person name="Markowitz V."/>
            <person name="Hugenholtz P."/>
            <person name="Kyrpides N.C."/>
            <person name="Klenk H.P."/>
            <person name="Lapidus A."/>
        </authorList>
    </citation>
    <scope>NUCLEOTIDE SEQUENCE [LARGE SCALE GENOMIC DNA]</scope>
    <source>
        <strain evidence="13">DSM 17093 / CIP 108686 / LMG 22925 / RQ-24</strain>
    </source>
</reference>
<keyword evidence="5" id="KW-0997">Cell inner membrane</keyword>
<feature type="transmembrane region" description="Helical" evidence="10">
    <location>
        <begin position="225"/>
        <end position="245"/>
    </location>
</feature>
<feature type="domain" description="Type II secretion system protein GspF" evidence="11">
    <location>
        <begin position="276"/>
        <end position="399"/>
    </location>
</feature>
<keyword evidence="7 10" id="KW-1133">Transmembrane helix</keyword>
<dbReference type="STRING" id="649638.Trad_0763"/>
<dbReference type="InterPro" id="IPR042094">
    <property type="entry name" value="T2SS_GspF_sf"/>
</dbReference>
<dbReference type="Gene3D" id="1.20.81.30">
    <property type="entry name" value="Type II secretion system (T2SS), domain F"/>
    <property type="match status" value="2"/>
</dbReference>
<gene>
    <name evidence="12" type="ordered locus">Trad_0763</name>
</gene>
<evidence type="ECO:0000256" key="9">
    <source>
        <dbReference type="RuleBase" id="RU003923"/>
    </source>
</evidence>
<evidence type="ECO:0000256" key="8">
    <source>
        <dbReference type="ARBA" id="ARBA00023136"/>
    </source>
</evidence>
<evidence type="ECO:0000256" key="5">
    <source>
        <dbReference type="ARBA" id="ARBA00022519"/>
    </source>
</evidence>
<keyword evidence="3 9" id="KW-0813">Transport</keyword>
<evidence type="ECO:0000256" key="7">
    <source>
        <dbReference type="ARBA" id="ARBA00022989"/>
    </source>
</evidence>
<dbReference type="RefSeq" id="WP_013177270.1">
    <property type="nucleotide sequence ID" value="NC_014221.1"/>
</dbReference>
<protein>
    <submittedName>
        <fullName evidence="12">Type II secretion system F domain protein</fullName>
    </submittedName>
</protein>
<evidence type="ECO:0000256" key="6">
    <source>
        <dbReference type="ARBA" id="ARBA00022692"/>
    </source>
</evidence>
<reference evidence="13" key="1">
    <citation type="submission" date="2010-05" db="EMBL/GenBank/DDBJ databases">
        <title>The complete genome of Truepera radiovictris DSM 17093.</title>
        <authorList>
            <consortium name="US DOE Joint Genome Institute (JGI-PGF)"/>
            <person name="Lucas S."/>
            <person name="Copeland A."/>
            <person name="Lapidus A."/>
            <person name="Glavina del Rio T."/>
            <person name="Dalin E."/>
            <person name="Tice H."/>
            <person name="Bruce D."/>
            <person name="Goodwin L."/>
            <person name="Pitluck S."/>
            <person name="Kyrpides N."/>
            <person name="Mavromatis K."/>
            <person name="Ovchinnikova G."/>
            <person name="Munk A.C."/>
            <person name="Detter J.C."/>
            <person name="Han C."/>
            <person name="Tapia R."/>
            <person name="Land M."/>
            <person name="Hauser L."/>
            <person name="Markowitz V."/>
            <person name="Cheng J.-F."/>
            <person name="Hugenholtz P."/>
            <person name="Woyke T."/>
            <person name="Wu D."/>
            <person name="Tindall B."/>
            <person name="Pomrenke H.G."/>
            <person name="Brambilla E."/>
            <person name="Klenk H.-P."/>
            <person name="Eisen J.A."/>
        </authorList>
    </citation>
    <scope>NUCLEOTIDE SEQUENCE [LARGE SCALE GENOMIC DNA]</scope>
    <source>
        <strain evidence="13">DSM 17093 / CIP 108686 / LMG 22925 / RQ-24</strain>
    </source>
</reference>
<evidence type="ECO:0000313" key="12">
    <source>
        <dbReference type="EMBL" id="ADI13898.1"/>
    </source>
</evidence>
<dbReference type="FunFam" id="1.20.81.30:FF:000001">
    <property type="entry name" value="Type II secretion system protein F"/>
    <property type="match status" value="2"/>
</dbReference>
<dbReference type="GO" id="GO:0009306">
    <property type="term" value="P:protein secretion"/>
    <property type="evidence" value="ECO:0007669"/>
    <property type="project" value="InterPro"/>
</dbReference>
<evidence type="ECO:0000256" key="1">
    <source>
        <dbReference type="ARBA" id="ARBA00004429"/>
    </source>
</evidence>
<evidence type="ECO:0000256" key="3">
    <source>
        <dbReference type="ARBA" id="ARBA00022448"/>
    </source>
</evidence>
<dbReference type="Pfam" id="PF00482">
    <property type="entry name" value="T2SSF"/>
    <property type="match status" value="2"/>
</dbReference>
<organism evidence="12 13">
    <name type="scientific">Truepera radiovictrix (strain DSM 17093 / CIP 108686 / LMG 22925 / RQ-24)</name>
    <dbReference type="NCBI Taxonomy" id="649638"/>
    <lineage>
        <taxon>Bacteria</taxon>
        <taxon>Thermotogati</taxon>
        <taxon>Deinococcota</taxon>
        <taxon>Deinococci</taxon>
        <taxon>Trueperales</taxon>
        <taxon>Trueperaceae</taxon>
        <taxon>Truepera</taxon>
    </lineage>
</organism>
<dbReference type="EMBL" id="CP002049">
    <property type="protein sequence ID" value="ADI13898.1"/>
    <property type="molecule type" value="Genomic_DNA"/>
</dbReference>
<name>D7CU00_TRURR</name>
<dbReference type="eggNOG" id="COG1459">
    <property type="taxonomic scope" value="Bacteria"/>
</dbReference>
<keyword evidence="4" id="KW-1003">Cell membrane</keyword>
<dbReference type="InterPro" id="IPR003004">
    <property type="entry name" value="GspF/PilC"/>
</dbReference>
<evidence type="ECO:0000313" key="13">
    <source>
        <dbReference type="Proteomes" id="UP000000379"/>
    </source>
</evidence>
<feature type="domain" description="Type II secretion system protein GspF" evidence="11">
    <location>
        <begin position="73"/>
        <end position="196"/>
    </location>
</feature>
<dbReference type="PRINTS" id="PR00812">
    <property type="entry name" value="BCTERIALGSPF"/>
</dbReference>
<evidence type="ECO:0000259" key="11">
    <source>
        <dbReference type="Pfam" id="PF00482"/>
    </source>
</evidence>
<dbReference type="PANTHER" id="PTHR30012:SF0">
    <property type="entry name" value="TYPE II SECRETION SYSTEM PROTEIN F-RELATED"/>
    <property type="match status" value="1"/>
</dbReference>
<dbReference type="PROSITE" id="PS00874">
    <property type="entry name" value="T2SP_F"/>
    <property type="match status" value="1"/>
</dbReference>
<feature type="transmembrane region" description="Helical" evidence="10">
    <location>
        <begin position="380"/>
        <end position="404"/>
    </location>
</feature>
<dbReference type="Proteomes" id="UP000000379">
    <property type="component" value="Chromosome"/>
</dbReference>